<dbReference type="Pfam" id="PF13424">
    <property type="entry name" value="TPR_12"/>
    <property type="match status" value="5"/>
</dbReference>
<feature type="repeat" description="TPR" evidence="1">
    <location>
        <begin position="343"/>
        <end position="376"/>
    </location>
</feature>
<feature type="domain" description="CHAT" evidence="3">
    <location>
        <begin position="761"/>
        <end position="1041"/>
    </location>
</feature>
<dbReference type="EMBL" id="JARQWQ010000031">
    <property type="protein sequence ID" value="KAK2561767.1"/>
    <property type="molecule type" value="Genomic_DNA"/>
</dbReference>
<dbReference type="SMART" id="SM00028">
    <property type="entry name" value="TPR"/>
    <property type="match status" value="12"/>
</dbReference>
<feature type="repeat" description="TPR" evidence="1">
    <location>
        <begin position="383"/>
        <end position="416"/>
    </location>
</feature>
<feature type="repeat" description="TPR" evidence="1">
    <location>
        <begin position="503"/>
        <end position="536"/>
    </location>
</feature>
<feature type="repeat" description="TPR" evidence="1">
    <location>
        <begin position="463"/>
        <end position="496"/>
    </location>
</feature>
<dbReference type="InterPro" id="IPR019734">
    <property type="entry name" value="TPR_rpt"/>
</dbReference>
<gene>
    <name evidence="4" type="ORF">P5673_015152</name>
</gene>
<accession>A0AAD9V5F0</accession>
<evidence type="ECO:0000313" key="4">
    <source>
        <dbReference type="EMBL" id="KAK2561767.1"/>
    </source>
</evidence>
<dbReference type="InterPro" id="IPR024983">
    <property type="entry name" value="CHAT_dom"/>
</dbReference>
<dbReference type="SUPFAM" id="SSF48452">
    <property type="entry name" value="TPR-like"/>
    <property type="match status" value="4"/>
</dbReference>
<reference evidence="4" key="2">
    <citation type="journal article" date="2023" name="Science">
        <title>Genomic signatures of disease resistance in endangered staghorn corals.</title>
        <authorList>
            <person name="Vollmer S.V."/>
            <person name="Selwyn J.D."/>
            <person name="Despard B.A."/>
            <person name="Roesel C.L."/>
        </authorList>
    </citation>
    <scope>NUCLEOTIDE SEQUENCE</scope>
    <source>
        <strain evidence="4">K2</strain>
    </source>
</reference>
<feature type="region of interest" description="Disordered" evidence="2">
    <location>
        <begin position="1"/>
        <end position="35"/>
    </location>
</feature>
<name>A0AAD9V5F0_ACRCE</name>
<keyword evidence="5" id="KW-1185">Reference proteome</keyword>
<keyword evidence="1" id="KW-0802">TPR repeat</keyword>
<organism evidence="4 5">
    <name type="scientific">Acropora cervicornis</name>
    <name type="common">Staghorn coral</name>
    <dbReference type="NCBI Taxonomy" id="6130"/>
    <lineage>
        <taxon>Eukaryota</taxon>
        <taxon>Metazoa</taxon>
        <taxon>Cnidaria</taxon>
        <taxon>Anthozoa</taxon>
        <taxon>Hexacorallia</taxon>
        <taxon>Scleractinia</taxon>
        <taxon>Astrocoeniina</taxon>
        <taxon>Acroporidae</taxon>
        <taxon>Acropora</taxon>
    </lineage>
</organism>
<evidence type="ECO:0000259" key="3">
    <source>
        <dbReference type="Pfam" id="PF12770"/>
    </source>
</evidence>
<comment type="caution">
    <text evidence="4">The sequence shown here is derived from an EMBL/GenBank/DDBJ whole genome shotgun (WGS) entry which is preliminary data.</text>
</comment>
<dbReference type="InterPro" id="IPR011990">
    <property type="entry name" value="TPR-like_helical_dom_sf"/>
</dbReference>
<proteinExistence type="predicted"/>
<dbReference type="AlphaFoldDB" id="A0AAD9V5F0"/>
<feature type="repeat" description="TPR" evidence="1">
    <location>
        <begin position="242"/>
        <end position="275"/>
    </location>
</feature>
<evidence type="ECO:0000256" key="1">
    <source>
        <dbReference type="PROSITE-ProRule" id="PRU00339"/>
    </source>
</evidence>
<dbReference type="Proteomes" id="UP001249851">
    <property type="component" value="Unassembled WGS sequence"/>
</dbReference>
<sequence length="1056" mass="117433">METERNDTDSSQGNLSEEQTEGARATLTEKEAEQEDQLSTLLSSACELLVRRKHSKHYEQAAKLLEQALIKAQEASDEIVEAEVCGKLAEVFLSLDDYAKSLLYGQKCLSLSKTTGCKNLEALAYGCVGNAYSKIGELERGREFLIKSLDANSTTGDQKQKWKCLHNLGVIYSDLGDTESLIRYFRESLTVAENVGDKLAIGECHGGLGSAFYKTGRYLDAIHHNERHLAMAKEVKDKGSEAKACGNLGSIYISKGNYIKAFSLYQQQLTLYKETGDTFGEGNAMGSLGNVYHCRGQTRKAIEYYEAQLNIANMLKNKRAQAQAFGRIGRAQDSLGENRTGEGRSVEKVGNIHFELGDYNKAIECYQQSLDIALAIKDKPLEGASYANLGNSFQALGMYSQAVKIYEKAVPYAKDVADKRMEAQMLGNLGIAYNRIGNHQKELECHLRHLSLCEDLEEKRGEATAHGNIGMVNYRIGNYKEAIKHIEKQISISSSIGDIGGEMAGYLNLGKVRIQLGELTKAIELQQKALSFAEKMGSLEKRGSCHFDLGITYSKLQKYELACDHLEQCTTLYAEMRRLLFEKDVYEISLSDLQASAYRLYTQCLLHQGKDEEALLVTERARSAALADMMVVSYRQQDPSGVKRENLSGAKMREVVLRLGGSIIYYALSGKGKENVIVWSFQSNGDPKFMGEATEWKKLLNEALAEIGVNIKAVECEDRSFLSREAQRRDKNEEIDQLQGLENLTVYPHSKCITPTERPSALEKLYDILLGGAFHDPTAKDLIIVPDEELHRVPFAALQDENNESLAEKHRIRVLPSLSVMKEIFECPSEYHNQKGAVVVGDPDVGLVKLKKSQDPELVTRLDQANKEAQEIGKLVGVKPLIGEKATKARFLKELDNATLVHIAAHGNSETGEIAFAPPPQKRKPILDEEDVVLTMAEVQNAKVRAKLVVLSCCHSARGHIRAEGVIGIARAFLGAGSRSVLASLWAIDDEATMEFMRSFYQHLKLGKKASEALYQATAALRRSEKFRDRLYWAPFVLIGDDVAFDNLEEIAQDNM</sequence>
<evidence type="ECO:0000256" key="2">
    <source>
        <dbReference type="SAM" id="MobiDB-lite"/>
    </source>
</evidence>
<dbReference type="Pfam" id="PF12770">
    <property type="entry name" value="CHAT"/>
    <property type="match status" value="1"/>
</dbReference>
<reference evidence="4" key="1">
    <citation type="journal article" date="2023" name="G3 (Bethesda)">
        <title>Whole genome assembly and annotation of the endangered Caribbean coral Acropora cervicornis.</title>
        <authorList>
            <person name="Selwyn J.D."/>
            <person name="Vollmer S.V."/>
        </authorList>
    </citation>
    <scope>NUCLEOTIDE SEQUENCE</scope>
    <source>
        <strain evidence="4">K2</strain>
    </source>
</reference>
<protein>
    <submittedName>
        <fullName evidence="4">Tetratricopeptide repeat protein 28</fullName>
    </submittedName>
</protein>
<dbReference type="Gene3D" id="1.25.40.10">
    <property type="entry name" value="Tetratricopeptide repeat domain"/>
    <property type="match status" value="4"/>
</dbReference>
<dbReference type="PROSITE" id="PS50005">
    <property type="entry name" value="TPR"/>
    <property type="match status" value="5"/>
</dbReference>
<dbReference type="PANTHER" id="PTHR10098">
    <property type="entry name" value="RAPSYN-RELATED"/>
    <property type="match status" value="1"/>
</dbReference>
<dbReference type="PANTHER" id="PTHR10098:SF108">
    <property type="entry name" value="TETRATRICOPEPTIDE REPEAT PROTEIN 28"/>
    <property type="match status" value="1"/>
</dbReference>
<evidence type="ECO:0000313" key="5">
    <source>
        <dbReference type="Proteomes" id="UP001249851"/>
    </source>
</evidence>